<evidence type="ECO:0008006" key="3">
    <source>
        <dbReference type="Google" id="ProtNLM"/>
    </source>
</evidence>
<comment type="caution">
    <text evidence="1">The sequence shown here is derived from an EMBL/GenBank/DDBJ whole genome shotgun (WGS) entry which is preliminary data.</text>
</comment>
<name>A0ABT1B5X5_9ENTR</name>
<organism evidence="1 2">
    <name type="scientific">Citrobacter meridianamericanus</name>
    <dbReference type="NCBI Taxonomy" id="2894201"/>
    <lineage>
        <taxon>Bacteria</taxon>
        <taxon>Pseudomonadati</taxon>
        <taxon>Pseudomonadota</taxon>
        <taxon>Gammaproteobacteria</taxon>
        <taxon>Enterobacterales</taxon>
        <taxon>Enterobacteriaceae</taxon>
        <taxon>Citrobacter</taxon>
    </lineage>
</organism>
<sequence length="60" mass="6857">MDQIIVGDKVTLRHKSGVWGTVENLNNATAPIFTRFDVRYDDDEVETGMTLANIEEHQHQ</sequence>
<evidence type="ECO:0000313" key="1">
    <source>
        <dbReference type="EMBL" id="MCO5780614.1"/>
    </source>
</evidence>
<dbReference type="Proteomes" id="UP001139290">
    <property type="component" value="Unassembled WGS sequence"/>
</dbReference>
<reference evidence="1" key="1">
    <citation type="submission" date="2021-11" db="EMBL/GenBank/DDBJ databases">
        <title>Citrobacter meridianamericanus sp. nov. isolated from soil.</title>
        <authorList>
            <person name="Furlan J.P.R."/>
            <person name="Stehling E.G."/>
        </authorList>
    </citation>
    <scope>NUCLEOTIDE SEQUENCE</scope>
    <source>
        <strain evidence="1">BR102</strain>
    </source>
</reference>
<dbReference type="EMBL" id="JAJJVQ010000001">
    <property type="protein sequence ID" value="MCO5780614.1"/>
    <property type="molecule type" value="Genomic_DNA"/>
</dbReference>
<evidence type="ECO:0000313" key="2">
    <source>
        <dbReference type="Proteomes" id="UP001139290"/>
    </source>
</evidence>
<protein>
    <recommendedName>
        <fullName evidence="3">DUF2187 domain-containing protein</fullName>
    </recommendedName>
</protein>
<accession>A0ABT1B5X5</accession>
<dbReference type="RefSeq" id="WP_252837873.1">
    <property type="nucleotide sequence ID" value="NZ_JAJJVQ010000001.1"/>
</dbReference>
<keyword evidence="2" id="KW-1185">Reference proteome</keyword>
<gene>
    <name evidence="1" type="ORF">LOD26_04610</name>
</gene>
<proteinExistence type="predicted"/>